<proteinExistence type="predicted"/>
<dbReference type="EMBL" id="KF900913">
    <property type="protein sequence ID" value="AIF11282.1"/>
    <property type="molecule type" value="Genomic_DNA"/>
</dbReference>
<name>A0A075H9W7_9ARCH</name>
<keyword evidence="2" id="KW-0812">Transmembrane</keyword>
<evidence type="ECO:0008006" key="4">
    <source>
        <dbReference type="Google" id="ProtNLM"/>
    </source>
</evidence>
<evidence type="ECO:0000313" key="3">
    <source>
        <dbReference type="EMBL" id="AIF11282.1"/>
    </source>
</evidence>
<evidence type="ECO:0000256" key="1">
    <source>
        <dbReference type="SAM" id="MobiDB-lite"/>
    </source>
</evidence>
<feature type="transmembrane region" description="Helical" evidence="2">
    <location>
        <begin position="119"/>
        <end position="139"/>
    </location>
</feature>
<protein>
    <recommendedName>
        <fullName evidence="4">Zinc-ribbon domain-containing protein</fullName>
    </recommendedName>
</protein>
<keyword evidence="2" id="KW-0472">Membrane</keyword>
<dbReference type="AlphaFoldDB" id="A0A075H9W7"/>
<evidence type="ECO:0000256" key="2">
    <source>
        <dbReference type="SAM" id="Phobius"/>
    </source>
</evidence>
<sequence length="188" mass="21681">MFCGKCGTKIKEDDDYCVKCGNKAVKKKERTEQSVNNWTDLYQSAKKSSKKKPQKKVVAKNEKEEKLSEYEKDYLKRLKKKPRKKAVKKEVWLGKIVDNKEPPKSSPPPQPSFSFSGRLPTFLIAGFVMGFIMFAIIGLSSSSDPYGCTQCDPFLPGYDGPPPIEMDLGIPYDDYYYDDYYYDDYYYP</sequence>
<accession>A0A075H9W7</accession>
<organism evidence="3">
    <name type="scientific">uncultured marine thaumarchaeote KM3_51_E02</name>
    <dbReference type="NCBI Taxonomy" id="1456174"/>
    <lineage>
        <taxon>Archaea</taxon>
        <taxon>Nitrososphaerota</taxon>
        <taxon>environmental samples</taxon>
    </lineage>
</organism>
<feature type="compositionally biased region" description="Basic residues" evidence="1">
    <location>
        <begin position="47"/>
        <end position="58"/>
    </location>
</feature>
<keyword evidence="2" id="KW-1133">Transmembrane helix</keyword>
<feature type="region of interest" description="Disordered" evidence="1">
    <location>
        <begin position="43"/>
        <end position="64"/>
    </location>
</feature>
<reference evidence="3" key="1">
    <citation type="journal article" date="2014" name="Genome Biol. Evol.">
        <title>Pangenome evidence for extensive interdomain horizontal transfer affecting lineage core and shell genes in uncultured planktonic thaumarchaeota and euryarchaeota.</title>
        <authorList>
            <person name="Deschamps P."/>
            <person name="Zivanovic Y."/>
            <person name="Moreira D."/>
            <person name="Rodriguez-Valera F."/>
            <person name="Lopez-Garcia P."/>
        </authorList>
    </citation>
    <scope>NUCLEOTIDE SEQUENCE</scope>
</reference>